<protein>
    <submittedName>
        <fullName evidence="2">Uncharacterized protein</fullName>
    </submittedName>
</protein>
<feature type="compositionally biased region" description="Polar residues" evidence="1">
    <location>
        <begin position="1209"/>
        <end position="1221"/>
    </location>
</feature>
<keyword evidence="3" id="KW-1185">Reference proteome</keyword>
<dbReference type="InParanoid" id="D7G0H5"/>
<feature type="compositionally biased region" description="Basic and acidic residues" evidence="1">
    <location>
        <begin position="1793"/>
        <end position="1807"/>
    </location>
</feature>
<feature type="region of interest" description="Disordered" evidence="1">
    <location>
        <begin position="1625"/>
        <end position="1731"/>
    </location>
</feature>
<name>D7G0H5_ECTSI</name>
<feature type="compositionally biased region" description="Low complexity" evidence="1">
    <location>
        <begin position="771"/>
        <end position="787"/>
    </location>
</feature>
<gene>
    <name evidence="2" type="ORF">Esi_0402_0018</name>
</gene>
<feature type="compositionally biased region" description="Polar residues" evidence="1">
    <location>
        <begin position="1236"/>
        <end position="1248"/>
    </location>
</feature>
<feature type="compositionally biased region" description="Low complexity" evidence="1">
    <location>
        <begin position="1660"/>
        <end position="1682"/>
    </location>
</feature>
<feature type="compositionally biased region" description="Low complexity" evidence="1">
    <location>
        <begin position="582"/>
        <end position="599"/>
    </location>
</feature>
<evidence type="ECO:0000313" key="2">
    <source>
        <dbReference type="EMBL" id="CBJ33004.1"/>
    </source>
</evidence>
<feature type="compositionally biased region" description="Basic and acidic residues" evidence="1">
    <location>
        <begin position="1264"/>
        <end position="1279"/>
    </location>
</feature>
<reference evidence="2 3" key="1">
    <citation type="journal article" date="2010" name="Nature">
        <title>The Ectocarpus genome and the independent evolution of multicellularity in brown algae.</title>
        <authorList>
            <person name="Cock J.M."/>
            <person name="Sterck L."/>
            <person name="Rouze P."/>
            <person name="Scornet D."/>
            <person name="Allen A.E."/>
            <person name="Amoutzias G."/>
            <person name="Anthouard V."/>
            <person name="Artiguenave F."/>
            <person name="Aury J.M."/>
            <person name="Badger J.H."/>
            <person name="Beszteri B."/>
            <person name="Billiau K."/>
            <person name="Bonnet E."/>
            <person name="Bothwell J.H."/>
            <person name="Bowler C."/>
            <person name="Boyen C."/>
            <person name="Brownlee C."/>
            <person name="Carrano C.J."/>
            <person name="Charrier B."/>
            <person name="Cho G.Y."/>
            <person name="Coelho S.M."/>
            <person name="Collen J."/>
            <person name="Corre E."/>
            <person name="Da Silva C."/>
            <person name="Delage L."/>
            <person name="Delaroque N."/>
            <person name="Dittami S.M."/>
            <person name="Doulbeau S."/>
            <person name="Elias M."/>
            <person name="Farnham G."/>
            <person name="Gachon C.M."/>
            <person name="Gschloessl B."/>
            <person name="Heesch S."/>
            <person name="Jabbari K."/>
            <person name="Jubin C."/>
            <person name="Kawai H."/>
            <person name="Kimura K."/>
            <person name="Kloareg B."/>
            <person name="Kupper F.C."/>
            <person name="Lang D."/>
            <person name="Le Bail A."/>
            <person name="Leblanc C."/>
            <person name="Lerouge P."/>
            <person name="Lohr M."/>
            <person name="Lopez P.J."/>
            <person name="Martens C."/>
            <person name="Maumus F."/>
            <person name="Michel G."/>
            <person name="Miranda-Saavedra D."/>
            <person name="Morales J."/>
            <person name="Moreau H."/>
            <person name="Motomura T."/>
            <person name="Nagasato C."/>
            <person name="Napoli C.A."/>
            <person name="Nelson D.R."/>
            <person name="Nyvall-Collen P."/>
            <person name="Peters A.F."/>
            <person name="Pommier C."/>
            <person name="Potin P."/>
            <person name="Poulain J."/>
            <person name="Quesneville H."/>
            <person name="Read B."/>
            <person name="Rensing S.A."/>
            <person name="Ritter A."/>
            <person name="Rousvoal S."/>
            <person name="Samanta M."/>
            <person name="Samson G."/>
            <person name="Schroeder D.C."/>
            <person name="Segurens B."/>
            <person name="Strittmatter M."/>
            <person name="Tonon T."/>
            <person name="Tregear J.W."/>
            <person name="Valentin K."/>
            <person name="von Dassow P."/>
            <person name="Yamagishi T."/>
            <person name="Van de Peer Y."/>
            <person name="Wincker P."/>
        </authorList>
    </citation>
    <scope>NUCLEOTIDE SEQUENCE [LARGE SCALE GENOMIC DNA]</scope>
    <source>
        <strain evidence="3">Ec32 / CCAP1310/4</strain>
    </source>
</reference>
<feature type="region of interest" description="Disordered" evidence="1">
    <location>
        <begin position="1432"/>
        <end position="1453"/>
    </location>
</feature>
<feature type="region of interest" description="Disordered" evidence="1">
    <location>
        <begin position="1532"/>
        <end position="1610"/>
    </location>
</feature>
<feature type="compositionally biased region" description="Basic residues" evidence="1">
    <location>
        <begin position="1"/>
        <end position="10"/>
    </location>
</feature>
<feature type="compositionally biased region" description="Basic and acidic residues" evidence="1">
    <location>
        <begin position="290"/>
        <end position="299"/>
    </location>
</feature>
<feature type="compositionally biased region" description="Basic and acidic residues" evidence="1">
    <location>
        <begin position="188"/>
        <end position="210"/>
    </location>
</feature>
<feature type="compositionally biased region" description="Low complexity" evidence="1">
    <location>
        <begin position="341"/>
        <end position="353"/>
    </location>
</feature>
<feature type="compositionally biased region" description="Low complexity" evidence="1">
    <location>
        <begin position="26"/>
        <end position="35"/>
    </location>
</feature>
<feature type="compositionally biased region" description="Low complexity" evidence="1">
    <location>
        <begin position="687"/>
        <end position="697"/>
    </location>
</feature>
<feature type="compositionally biased region" description="Basic and acidic residues" evidence="1">
    <location>
        <begin position="11"/>
        <end position="25"/>
    </location>
</feature>
<feature type="compositionally biased region" description="Low complexity" evidence="1">
    <location>
        <begin position="1375"/>
        <end position="1385"/>
    </location>
</feature>
<feature type="compositionally biased region" description="Low complexity" evidence="1">
    <location>
        <begin position="632"/>
        <end position="647"/>
    </location>
</feature>
<feature type="compositionally biased region" description="Low complexity" evidence="1">
    <location>
        <begin position="1165"/>
        <end position="1179"/>
    </location>
</feature>
<feature type="region of interest" description="Disordered" evidence="1">
    <location>
        <begin position="1163"/>
        <end position="1385"/>
    </location>
</feature>
<dbReference type="Proteomes" id="UP000002630">
    <property type="component" value="Unassembled WGS sequence"/>
</dbReference>
<feature type="compositionally biased region" description="Low complexity" evidence="1">
    <location>
        <begin position="655"/>
        <end position="669"/>
    </location>
</feature>
<feature type="compositionally biased region" description="Basic and acidic residues" evidence="1">
    <location>
        <begin position="1595"/>
        <end position="1610"/>
    </location>
</feature>
<sequence>MVKHKAKARKHAAEIQQDKKDKQEQQDQGPEAQQESSERFTCEFHDDFQGIGMLLDVDECGRLVVQEVSIGYKEQTRRRTYLHVDKVNLQGEAGKYPTLCQQNLHIVAVGIAGEREESAADELLRQLMTLPRPVRVEFATTTAATAASTSSAPTGAVATSTFSGAAHSSPPTSRDLSKSMEPAALPAEEAHEAPAEENAKAEAEDGHEQRPGLPLAGEEQEQAPEGEAYDHSDQSVRTTAEEDEGVGGHSPSRPQRHETLPGRDRGGRVDDKGPGPTAVEGEQTIGGGERTTEEDHYSKEQLLLMSEERRRQAPRRPQRHGTLPEGSDWEENLRSGGSGTAAPPLNAASAVAPQTARYEPGNEEASWSVAEEANSRSNPTYGASSLAKSWYSPKDDSDDSERGAKTASPRHSWYTANRMRGGHASDVNHSTPFTRAAALAKARASEHQASPLPRETEVTAAGEDGDEPAPPCKGPPTDQASKVVVASPADGGGGRDGGRLPNAVSARQHRSPSWYREDKGKEGRSSGDEGITPKQAQVVGVAGGESSGGVDDADALTDAPNKGTVTNDSRFAASATDHKKTGPTTAAAGRGSASGQQPSKAVPRTGAVSARLHHSPSHILRGGATLGKQDITPGTTGSATMATAADGSNARSSLATETNAAATKTANNAIQNRAAPAGTTATESTERASQSAAMQKRAAAKAELMHSFSPSVTDSKPGTHRRGENTPSASMTSQNRRVDEEPAASATTARGVGVTADRHQRRSTKLSTRGAPSVAAASSRRQQRTAAEYSAAASSVDARQQRGGGTGVGSRRTNTQQPPPPQQRTRMNPSIVPADAPPDNDNDGGGDGENDHAAAAPSSRRSFVDDGGNAGGGLNSLQNYKPFSRRQNGRRTHSDGVILGRGRSTSLRPSFFLPLPEEDEPSPPPPPPPPPPPLSLGGRRPSVGPANPRAMYGHVPPPPPPDEQPQGSVTRRPSVVALPPPSPESYRGASMASRVTLAESSEPGGRSRVARFGAAANDRRKKPGETARTESGRSASASSMRKSKSNLGESNQTNKNSRAPNGQKRGTGVASYPNLLAERSQGNIKVEKLQLVLNNTNPREEENGLRYAQSGRSRDPGRQGAGGGVGSAADRPGETSTAWRKMAARDTAAALDFAESSVQELRKLAAATAAARQESSSSSEGGGEGDGGANNGRRRRSSTERDESPTRSMSWEQQLRTTTGVNRDPAASNTTRRRQNSTGKMSRPSSFTGLRVGGEQEGGANTRLEGETPEKKTETDKGLKGGSAQNVVASAPPPPTTPPPIAWNRLQIDVGKTQTWGGAKESGQPPAVDEHQHVSGGGGGSGQAPVAATTSRGGVRGRSSTGRFRASSTGRTRAHSSSRVTSSSAASKSAAVAAAAAAAAAAACSQLRPKGTRTTPTRATEAARAAAATAAAGVGSATMQNGNVEGREASQGPEVARVRVSVRSSVYLIVAEVEKAGSMLLDQVSEAEKLRHGQNAATVTGLTNESTGDTVDLDVPAERSISSGDSLTAIVVGWSPTTSPPGARTKQSRRLGAGGEGESGGATSARGRAPQRQHHRHDGSPRSREGSRPSPLRLEFNDNEGRGGDIDQLRDDVARRLYKERLLAGRGAAAASSPTRPIGSPAITPVTGGGRGASPEHSRPTSPRSASPRGATKGPGRSSPRGSVRDGGGGGSRPGSPTRSVCSAASGYTHCSGFSVRSRGPGRGKGAAGNSEAAFMAQSTLTPEELDGILKEELLKSRKWSARNRNAQDKICRVWEERGADYNRLQREFEEAEAIRQDKARQRRETEAAQAAAKARQRAARAESALQQARSSRGSRDSRAREAEAAHRRRMQQITDRRDREQRMHATKVQAMDRRREDVRDSFLDMVDAENETAIQALETPLEMLNRALEEGDEISEKKARRAMLRQAARERVHVREKAARVLADQRRLEQKNAG</sequence>
<feature type="region of interest" description="Disordered" evidence="1">
    <location>
        <begin position="1"/>
        <end position="39"/>
    </location>
</feature>
<dbReference type="EMBL" id="FN649760">
    <property type="protein sequence ID" value="CBJ33004.1"/>
    <property type="molecule type" value="Genomic_DNA"/>
</dbReference>
<feature type="compositionally biased region" description="Polar residues" evidence="1">
    <location>
        <begin position="1046"/>
        <end position="1060"/>
    </location>
</feature>
<feature type="compositionally biased region" description="Low complexity" evidence="1">
    <location>
        <begin position="1822"/>
        <end position="1832"/>
    </location>
</feature>
<proteinExistence type="predicted"/>
<feature type="compositionally biased region" description="Basic and acidic residues" evidence="1">
    <location>
        <begin position="1578"/>
        <end position="1587"/>
    </location>
</feature>
<feature type="region of interest" description="Disordered" evidence="1">
    <location>
        <begin position="144"/>
        <end position="1141"/>
    </location>
</feature>
<feature type="compositionally biased region" description="Basic and acidic residues" evidence="1">
    <location>
        <begin position="515"/>
        <end position="527"/>
    </location>
</feature>
<feature type="compositionally biased region" description="Gly residues" evidence="1">
    <location>
        <begin position="1180"/>
        <end position="1190"/>
    </location>
</feature>
<feature type="compositionally biased region" description="Low complexity" evidence="1">
    <location>
        <begin position="1349"/>
        <end position="1363"/>
    </location>
</feature>
<feature type="compositionally biased region" description="Pro residues" evidence="1">
    <location>
        <begin position="922"/>
        <end position="934"/>
    </location>
</feature>
<feature type="compositionally biased region" description="Polar residues" evidence="1">
    <location>
        <begin position="375"/>
        <end position="387"/>
    </location>
</feature>
<evidence type="ECO:0000313" key="3">
    <source>
        <dbReference type="Proteomes" id="UP000002630"/>
    </source>
</evidence>
<accession>D7G0H5</accession>
<evidence type="ECO:0000256" key="1">
    <source>
        <dbReference type="SAM" id="MobiDB-lite"/>
    </source>
</evidence>
<dbReference type="OrthoDB" id="10446280at2759"/>
<feature type="compositionally biased region" description="Basic and acidic residues" evidence="1">
    <location>
        <begin position="1855"/>
        <end position="1864"/>
    </location>
</feature>
<feature type="compositionally biased region" description="Pro residues" evidence="1">
    <location>
        <begin position="1291"/>
        <end position="1301"/>
    </location>
</feature>
<feature type="compositionally biased region" description="Basic and acidic residues" evidence="1">
    <location>
        <begin position="1834"/>
        <end position="1846"/>
    </location>
</feature>
<feature type="region of interest" description="Disordered" evidence="1">
    <location>
        <begin position="1793"/>
        <end position="1874"/>
    </location>
</feature>
<feature type="compositionally biased region" description="Basic and acidic residues" evidence="1">
    <location>
        <begin position="255"/>
        <end position="273"/>
    </location>
</feature>
<feature type="compositionally biased region" description="Acidic residues" evidence="1">
    <location>
        <begin position="838"/>
        <end position="848"/>
    </location>
</feature>
<organism evidence="2 3">
    <name type="scientific">Ectocarpus siliculosus</name>
    <name type="common">Brown alga</name>
    <name type="synonym">Conferva siliculosa</name>
    <dbReference type="NCBI Taxonomy" id="2880"/>
    <lineage>
        <taxon>Eukaryota</taxon>
        <taxon>Sar</taxon>
        <taxon>Stramenopiles</taxon>
        <taxon>Ochrophyta</taxon>
        <taxon>PX clade</taxon>
        <taxon>Phaeophyceae</taxon>
        <taxon>Ectocarpales</taxon>
        <taxon>Ectocarpaceae</taxon>
        <taxon>Ectocarpus</taxon>
    </lineage>
</organism>
<feature type="compositionally biased region" description="Polar residues" evidence="1">
    <location>
        <begin position="725"/>
        <end position="735"/>
    </location>
</feature>
<feature type="compositionally biased region" description="Low complexity" evidence="1">
    <location>
        <begin position="144"/>
        <end position="161"/>
    </location>
</feature>